<accession>A0A6C0E0Z9</accession>
<dbReference type="EMBL" id="MN739709">
    <property type="protein sequence ID" value="QHT22428.1"/>
    <property type="molecule type" value="Genomic_DNA"/>
</dbReference>
<sequence length="49" mass="5948">MVINIIKHLNNFNVYLNFKLNKSLKFVLKKVHMYHTLHVSVFNKVIFIF</sequence>
<proteinExistence type="predicted"/>
<organism evidence="1">
    <name type="scientific">viral metagenome</name>
    <dbReference type="NCBI Taxonomy" id="1070528"/>
    <lineage>
        <taxon>unclassified sequences</taxon>
        <taxon>metagenomes</taxon>
        <taxon>organismal metagenomes</taxon>
    </lineage>
</organism>
<protein>
    <submittedName>
        <fullName evidence="1">Uncharacterized protein</fullName>
    </submittedName>
</protein>
<reference evidence="1" key="1">
    <citation type="journal article" date="2020" name="Nature">
        <title>Giant virus diversity and host interactions through global metagenomics.</title>
        <authorList>
            <person name="Schulz F."/>
            <person name="Roux S."/>
            <person name="Paez-Espino D."/>
            <person name="Jungbluth S."/>
            <person name="Walsh D.A."/>
            <person name="Denef V.J."/>
            <person name="McMahon K.D."/>
            <person name="Konstantinidis K.T."/>
            <person name="Eloe-Fadrosh E.A."/>
            <person name="Kyrpides N.C."/>
            <person name="Woyke T."/>
        </authorList>
    </citation>
    <scope>NUCLEOTIDE SEQUENCE</scope>
    <source>
        <strain evidence="1">GVMAG-M-3300023179-111</strain>
    </source>
</reference>
<name>A0A6C0E0Z9_9ZZZZ</name>
<dbReference type="AlphaFoldDB" id="A0A6C0E0Z9"/>
<evidence type="ECO:0000313" key="1">
    <source>
        <dbReference type="EMBL" id="QHT22428.1"/>
    </source>
</evidence>